<feature type="transmembrane region" description="Helical" evidence="3">
    <location>
        <begin position="81"/>
        <end position="103"/>
    </location>
</feature>
<evidence type="ECO:0000256" key="2">
    <source>
        <dbReference type="RuleBase" id="RU003750"/>
    </source>
</evidence>
<feature type="transmembrane region" description="Helical" evidence="3">
    <location>
        <begin position="33"/>
        <end position="60"/>
    </location>
</feature>
<keyword evidence="1 2" id="KW-0808">Transferase</keyword>
<keyword evidence="5" id="KW-1185">Reference proteome</keyword>
<gene>
    <name evidence="4" type="ORF">C6Y53_02225</name>
</gene>
<accession>A0A2S0MV64</accession>
<dbReference type="Proteomes" id="UP000237655">
    <property type="component" value="Chromosome"/>
</dbReference>
<dbReference type="GO" id="GO:0016020">
    <property type="term" value="C:membrane"/>
    <property type="evidence" value="ECO:0007669"/>
    <property type="project" value="InterPro"/>
</dbReference>
<dbReference type="RefSeq" id="WP_106473915.1">
    <property type="nucleotide sequence ID" value="NZ_CP027665.1"/>
</dbReference>
<keyword evidence="3" id="KW-0812">Transmembrane</keyword>
<feature type="transmembrane region" description="Helical" evidence="3">
    <location>
        <begin position="147"/>
        <end position="167"/>
    </location>
</feature>
<dbReference type="InterPro" id="IPR048254">
    <property type="entry name" value="CDP_ALCOHOL_P_TRANSF_CS"/>
</dbReference>
<evidence type="ECO:0000313" key="4">
    <source>
        <dbReference type="EMBL" id="AVO39611.1"/>
    </source>
</evidence>
<dbReference type="Pfam" id="PF01066">
    <property type="entry name" value="CDP-OH_P_transf"/>
    <property type="match status" value="1"/>
</dbReference>
<dbReference type="GO" id="GO:0008654">
    <property type="term" value="P:phospholipid biosynthetic process"/>
    <property type="evidence" value="ECO:0007669"/>
    <property type="project" value="InterPro"/>
</dbReference>
<organism evidence="4 5">
    <name type="scientific">Pukyongiella litopenaei</name>
    <dbReference type="NCBI Taxonomy" id="2605946"/>
    <lineage>
        <taxon>Bacteria</taxon>
        <taxon>Pseudomonadati</taxon>
        <taxon>Pseudomonadota</taxon>
        <taxon>Alphaproteobacteria</taxon>
        <taxon>Rhodobacterales</taxon>
        <taxon>Paracoccaceae</taxon>
        <taxon>Pukyongiella</taxon>
    </lineage>
</organism>
<evidence type="ECO:0000256" key="3">
    <source>
        <dbReference type="SAM" id="Phobius"/>
    </source>
</evidence>
<evidence type="ECO:0000313" key="5">
    <source>
        <dbReference type="Proteomes" id="UP000237655"/>
    </source>
</evidence>
<proteinExistence type="inferred from homology"/>
<comment type="similarity">
    <text evidence="2">Belongs to the CDP-alcohol phosphatidyltransferase class-I family.</text>
</comment>
<reference evidence="5" key="1">
    <citation type="submission" date="2018-03" db="EMBL/GenBank/DDBJ databases">
        <title>Genomic analysis of the strain SH-1 isolated from shrimp intestine.</title>
        <authorList>
            <person name="Kim Y.-S."/>
            <person name="Kim S.-E."/>
            <person name="Kim K.-H."/>
        </authorList>
    </citation>
    <scope>NUCLEOTIDE SEQUENCE [LARGE SCALE GENOMIC DNA]</scope>
    <source>
        <strain evidence="5">SH-1</strain>
    </source>
</reference>
<protein>
    <submittedName>
        <fullName evidence="4">CDP-alcohol phosphatidyltransferase family protein</fullName>
    </submittedName>
</protein>
<dbReference type="InterPro" id="IPR000462">
    <property type="entry name" value="CDP-OH_P_trans"/>
</dbReference>
<keyword evidence="3" id="KW-0472">Membrane</keyword>
<feature type="transmembrane region" description="Helical" evidence="3">
    <location>
        <begin position="173"/>
        <end position="194"/>
    </location>
</feature>
<name>A0A2S0MV64_9RHOB</name>
<dbReference type="EMBL" id="CP027665">
    <property type="protein sequence ID" value="AVO39611.1"/>
    <property type="molecule type" value="Genomic_DNA"/>
</dbReference>
<sequence length="215" mass="22655">MIDAALIPLQHRLLDPPARWLAARGVSADRVTVVGFLIGAMALPALALGQFALALVLIGLNRVFDGLDGAVARQTMPTDRGAFLDVAFDFMFYALVPLGFALADPTANALAAAVLIAAFVGTGSSFLAFAVIAAQRGLRPEASRAKGIHYLGGLTEGFETIVAFVLMCLFPGSFALLACVFAAACAVTTLGRWASGWQAFSPDRDRDRDWPGQGR</sequence>
<dbReference type="PROSITE" id="PS00379">
    <property type="entry name" value="CDP_ALCOHOL_P_TRANSF"/>
    <property type="match status" value="1"/>
</dbReference>
<keyword evidence="3" id="KW-1133">Transmembrane helix</keyword>
<dbReference type="InterPro" id="IPR043130">
    <property type="entry name" value="CDP-OH_PTrfase_TM_dom"/>
</dbReference>
<dbReference type="Gene3D" id="1.20.120.1760">
    <property type="match status" value="1"/>
</dbReference>
<dbReference type="AlphaFoldDB" id="A0A2S0MV64"/>
<dbReference type="KEGG" id="thas:C6Y53_02225"/>
<feature type="transmembrane region" description="Helical" evidence="3">
    <location>
        <begin position="109"/>
        <end position="135"/>
    </location>
</feature>
<evidence type="ECO:0000256" key="1">
    <source>
        <dbReference type="ARBA" id="ARBA00022679"/>
    </source>
</evidence>
<dbReference type="GO" id="GO:0016780">
    <property type="term" value="F:phosphotransferase activity, for other substituted phosphate groups"/>
    <property type="evidence" value="ECO:0007669"/>
    <property type="project" value="InterPro"/>
</dbReference>